<proteinExistence type="predicted"/>
<dbReference type="EMBL" id="CAKXZS010000016">
    <property type="protein sequence ID" value="CAH2400089.1"/>
    <property type="molecule type" value="Genomic_DNA"/>
</dbReference>
<accession>A0ABM9DV86</accession>
<organism evidence="1 2">
    <name type="scientific">Mesorhizobium ventifaucium</name>
    <dbReference type="NCBI Taxonomy" id="666020"/>
    <lineage>
        <taxon>Bacteria</taxon>
        <taxon>Pseudomonadati</taxon>
        <taxon>Pseudomonadota</taxon>
        <taxon>Alphaproteobacteria</taxon>
        <taxon>Hyphomicrobiales</taxon>
        <taxon>Phyllobacteriaceae</taxon>
        <taxon>Mesorhizobium</taxon>
    </lineage>
</organism>
<comment type="caution">
    <text evidence="1">The sequence shown here is derived from an EMBL/GenBank/DDBJ whole genome shotgun (WGS) entry which is preliminary data.</text>
</comment>
<keyword evidence="2" id="KW-1185">Reference proteome</keyword>
<evidence type="ECO:0000313" key="1">
    <source>
        <dbReference type="EMBL" id="CAH2400089.1"/>
    </source>
</evidence>
<name>A0ABM9DV86_9HYPH</name>
<sequence>MYPEMPATTAPCSSRTNTASAFLPAAPTSLSLNALSRSPRKASSFGDGSAVVSSVVFIAGPDSLTAGYPYTAPRVLVDAVALSFAFIEGQEGRASSAAAWLRDYTDRGECHAAAEAATSMSNAATMADAAKPKLE</sequence>
<dbReference type="Proteomes" id="UP001152604">
    <property type="component" value="Unassembled WGS sequence"/>
</dbReference>
<evidence type="ECO:0000313" key="2">
    <source>
        <dbReference type="Proteomes" id="UP001152604"/>
    </source>
</evidence>
<protein>
    <submittedName>
        <fullName evidence="1">Uncharacterized protein</fullName>
    </submittedName>
</protein>
<reference evidence="1" key="1">
    <citation type="submission" date="2022-03" db="EMBL/GenBank/DDBJ databases">
        <authorList>
            <person name="Brunel B."/>
        </authorList>
    </citation>
    <scope>NUCLEOTIDE SEQUENCE</scope>
    <source>
        <strain evidence="1">STM4922sample</strain>
    </source>
</reference>
<gene>
    <name evidence="1" type="ORF">MES4922_230126</name>
</gene>